<gene>
    <name evidence="2" type="ORF">RGQ29_027812</name>
</gene>
<comment type="caution">
    <text evidence="2">The sequence shown here is derived from an EMBL/GenBank/DDBJ whole genome shotgun (WGS) entry which is preliminary data.</text>
</comment>
<dbReference type="AlphaFoldDB" id="A0AAN7EQK3"/>
<reference evidence="2 3" key="1">
    <citation type="journal article" date="2023" name="G3 (Bethesda)">
        <title>A haplotype-resolved chromosome-scale genome for Quercus rubra L. provides insights into the genetics of adaptive traits for red oak species.</title>
        <authorList>
            <person name="Kapoor B."/>
            <person name="Jenkins J."/>
            <person name="Schmutz J."/>
            <person name="Zhebentyayeva T."/>
            <person name="Kuelheim C."/>
            <person name="Coggeshall M."/>
            <person name="Heim C."/>
            <person name="Lasky J.R."/>
            <person name="Leites L."/>
            <person name="Islam-Faridi N."/>
            <person name="Romero-Severson J."/>
            <person name="DeLeo V.L."/>
            <person name="Lucas S.M."/>
            <person name="Lazic D."/>
            <person name="Gailing O."/>
            <person name="Carlson J."/>
            <person name="Staton M."/>
        </authorList>
    </citation>
    <scope>NUCLEOTIDE SEQUENCE [LARGE SCALE GENOMIC DNA]</scope>
    <source>
        <strain evidence="2">Pseudo-F2</strain>
    </source>
</reference>
<sequence>MSLRYLSRTAVRIVEGVKEQGSKGLTRPPQSKIRSDSDNSSQIRWFSCTVEPIKKVNVAGKRRLREAEKAENVMHLICWGPK</sequence>
<accession>A0AAN7EQK3</accession>
<evidence type="ECO:0000313" key="2">
    <source>
        <dbReference type="EMBL" id="KAK4577453.1"/>
    </source>
</evidence>
<keyword evidence="3" id="KW-1185">Reference proteome</keyword>
<organism evidence="2 3">
    <name type="scientific">Quercus rubra</name>
    <name type="common">Northern red oak</name>
    <name type="synonym">Quercus borealis</name>
    <dbReference type="NCBI Taxonomy" id="3512"/>
    <lineage>
        <taxon>Eukaryota</taxon>
        <taxon>Viridiplantae</taxon>
        <taxon>Streptophyta</taxon>
        <taxon>Embryophyta</taxon>
        <taxon>Tracheophyta</taxon>
        <taxon>Spermatophyta</taxon>
        <taxon>Magnoliopsida</taxon>
        <taxon>eudicotyledons</taxon>
        <taxon>Gunneridae</taxon>
        <taxon>Pentapetalae</taxon>
        <taxon>rosids</taxon>
        <taxon>fabids</taxon>
        <taxon>Fagales</taxon>
        <taxon>Fagaceae</taxon>
        <taxon>Quercus</taxon>
    </lineage>
</organism>
<dbReference type="Proteomes" id="UP001324115">
    <property type="component" value="Unassembled WGS sequence"/>
</dbReference>
<evidence type="ECO:0000256" key="1">
    <source>
        <dbReference type="SAM" id="MobiDB-lite"/>
    </source>
</evidence>
<protein>
    <submittedName>
        <fullName evidence="2">Uncharacterized protein</fullName>
    </submittedName>
</protein>
<evidence type="ECO:0000313" key="3">
    <source>
        <dbReference type="Proteomes" id="UP001324115"/>
    </source>
</evidence>
<dbReference type="Pfam" id="PF12609">
    <property type="entry name" value="DUF3774"/>
    <property type="match status" value="1"/>
</dbReference>
<proteinExistence type="predicted"/>
<name>A0AAN7EQK3_QUERU</name>
<dbReference type="InterPro" id="IPR022251">
    <property type="entry name" value="DUF3774_wound-induced"/>
</dbReference>
<dbReference type="EMBL" id="JAXUIC010000008">
    <property type="protein sequence ID" value="KAK4577453.1"/>
    <property type="molecule type" value="Genomic_DNA"/>
</dbReference>
<feature type="region of interest" description="Disordered" evidence="1">
    <location>
        <begin position="17"/>
        <end position="38"/>
    </location>
</feature>